<dbReference type="VEuPathDB" id="AmoebaDB:ACA1_215770"/>
<dbReference type="Gene3D" id="3.90.190.10">
    <property type="entry name" value="Protein tyrosine phosphatase superfamily"/>
    <property type="match status" value="1"/>
</dbReference>
<evidence type="ECO:0000313" key="4">
    <source>
        <dbReference type="Proteomes" id="UP000011083"/>
    </source>
</evidence>
<dbReference type="InterPro" id="IPR020422">
    <property type="entry name" value="TYR_PHOSPHATASE_DUAL_dom"/>
</dbReference>
<feature type="domain" description="Tyrosine-protein phosphatase" evidence="1">
    <location>
        <begin position="1"/>
        <end position="141"/>
    </location>
</feature>
<dbReference type="SUPFAM" id="SSF52799">
    <property type="entry name" value="(Phosphotyrosine protein) phosphatases II"/>
    <property type="match status" value="1"/>
</dbReference>
<name>L8GQ64_ACACF</name>
<evidence type="ECO:0000313" key="3">
    <source>
        <dbReference type="EMBL" id="ELR15105.1"/>
    </source>
</evidence>
<dbReference type="Proteomes" id="UP000011083">
    <property type="component" value="Unassembled WGS sequence"/>
</dbReference>
<evidence type="ECO:0000259" key="2">
    <source>
        <dbReference type="PROSITE" id="PS50056"/>
    </source>
</evidence>
<dbReference type="KEGG" id="acan:ACA1_215770"/>
<accession>L8GQ64</accession>
<dbReference type="PROSITE" id="PS50054">
    <property type="entry name" value="TYR_PHOSPHATASE_DUAL"/>
    <property type="match status" value="1"/>
</dbReference>
<reference evidence="3 4" key="1">
    <citation type="journal article" date="2013" name="Genome Biol.">
        <title>Genome of Acanthamoeba castellanii highlights extensive lateral gene transfer and early evolution of tyrosine kinase signaling.</title>
        <authorList>
            <person name="Clarke M."/>
            <person name="Lohan A.J."/>
            <person name="Liu B."/>
            <person name="Lagkouvardos I."/>
            <person name="Roy S."/>
            <person name="Zafar N."/>
            <person name="Bertelli C."/>
            <person name="Schilde C."/>
            <person name="Kianianmomeni A."/>
            <person name="Burglin T.R."/>
            <person name="Frech C."/>
            <person name="Turcotte B."/>
            <person name="Kopec K.O."/>
            <person name="Synnott J.M."/>
            <person name="Choo C."/>
            <person name="Paponov I."/>
            <person name="Finkler A."/>
            <person name="Soon Heng Tan C."/>
            <person name="Hutchins A.P."/>
            <person name="Weinmeier T."/>
            <person name="Rattei T."/>
            <person name="Chu J.S."/>
            <person name="Gimenez G."/>
            <person name="Irimia M."/>
            <person name="Rigden D.J."/>
            <person name="Fitzpatrick D.A."/>
            <person name="Lorenzo-Morales J."/>
            <person name="Bateman A."/>
            <person name="Chiu C.H."/>
            <person name="Tang P."/>
            <person name="Hegemann P."/>
            <person name="Fromm H."/>
            <person name="Raoult D."/>
            <person name="Greub G."/>
            <person name="Miranda-Saavedra D."/>
            <person name="Chen N."/>
            <person name="Nash P."/>
            <person name="Ginger M.L."/>
            <person name="Horn M."/>
            <person name="Schaap P."/>
            <person name="Caler L."/>
            <person name="Loftus B."/>
        </authorList>
    </citation>
    <scope>NUCLEOTIDE SEQUENCE [LARGE SCALE GENOMIC DNA]</scope>
    <source>
        <strain evidence="3 4">Neff</strain>
    </source>
</reference>
<dbReference type="InterPro" id="IPR000387">
    <property type="entry name" value="Tyr_Pase_dom"/>
</dbReference>
<dbReference type="PANTHER" id="PTHR23339">
    <property type="entry name" value="TYROSINE SPECIFIC PROTEIN PHOSPHATASE AND DUAL SPECIFICITY PROTEIN PHOSPHATASE"/>
    <property type="match status" value="1"/>
</dbReference>
<dbReference type="AlphaFoldDB" id="L8GQ64"/>
<dbReference type="InterPro" id="IPR050561">
    <property type="entry name" value="PTP"/>
</dbReference>
<gene>
    <name evidence="3" type="ORF">ACA1_215770</name>
</gene>
<dbReference type="Pfam" id="PF22785">
    <property type="entry name" value="Tc-R-P"/>
    <property type="match status" value="1"/>
</dbReference>
<dbReference type="InterPro" id="IPR003595">
    <property type="entry name" value="Tyr_Pase_cat"/>
</dbReference>
<dbReference type="STRING" id="1257118.L8GQ64"/>
<organism evidence="3 4">
    <name type="scientific">Acanthamoeba castellanii (strain ATCC 30010 / Neff)</name>
    <dbReference type="NCBI Taxonomy" id="1257118"/>
    <lineage>
        <taxon>Eukaryota</taxon>
        <taxon>Amoebozoa</taxon>
        <taxon>Discosea</taxon>
        <taxon>Longamoebia</taxon>
        <taxon>Centramoebida</taxon>
        <taxon>Acanthamoebidae</taxon>
        <taxon>Acanthamoeba</taxon>
    </lineage>
</organism>
<sequence>MAFPTPAHLRYLARRQRVGLVVTLTPEPLPTSCRPIDTFGVRPLQFLHLPIADYESPTEEQIVAFMKEARATIKSGYGVVAHCHKGYGRTGTILACYLVGEEGLQPQQAIDLVREKRPGSIARTQEQVVHIYHKYWLPQHGGGHGERGQAIR</sequence>
<protein>
    <submittedName>
        <fullName evidence="3">Dual specificity phosphatase, catalytic domain containing protein</fullName>
    </submittedName>
</protein>
<dbReference type="EMBL" id="KB008036">
    <property type="protein sequence ID" value="ELR15105.1"/>
    <property type="molecule type" value="Genomic_DNA"/>
</dbReference>
<feature type="domain" description="Tyrosine specific protein phosphatases" evidence="2">
    <location>
        <begin position="60"/>
        <end position="128"/>
    </location>
</feature>
<dbReference type="PROSITE" id="PS50056">
    <property type="entry name" value="TYR_PHOSPHATASE_2"/>
    <property type="match status" value="1"/>
</dbReference>
<dbReference type="RefSeq" id="XP_004337118.1">
    <property type="nucleotide sequence ID" value="XM_004337070.1"/>
</dbReference>
<dbReference type="OrthoDB" id="432447at2759"/>
<proteinExistence type="predicted"/>
<keyword evidence="4" id="KW-1185">Reference proteome</keyword>
<dbReference type="FunFam" id="3.90.190.10:FF:000157">
    <property type="entry name" value="Protein-tyrosine phosphatase"/>
    <property type="match status" value="1"/>
</dbReference>
<evidence type="ECO:0000259" key="1">
    <source>
        <dbReference type="PROSITE" id="PS50054"/>
    </source>
</evidence>
<dbReference type="SMART" id="SM00404">
    <property type="entry name" value="PTPc_motif"/>
    <property type="match status" value="1"/>
</dbReference>
<dbReference type="GeneID" id="14915633"/>
<dbReference type="InterPro" id="IPR029021">
    <property type="entry name" value="Prot-tyrosine_phosphatase-like"/>
</dbReference>